<keyword evidence="16" id="KW-1185">Reference proteome</keyword>
<dbReference type="GO" id="GO:0005634">
    <property type="term" value="C:nucleus"/>
    <property type="evidence" value="ECO:0007669"/>
    <property type="project" value="UniProtKB-SubCell"/>
</dbReference>
<dbReference type="GO" id="GO:0003677">
    <property type="term" value="F:DNA binding"/>
    <property type="evidence" value="ECO:0007669"/>
    <property type="project" value="UniProtKB-KW"/>
</dbReference>
<evidence type="ECO:0000256" key="8">
    <source>
        <dbReference type="ARBA" id="ARBA00023163"/>
    </source>
</evidence>
<dbReference type="InterPro" id="IPR001005">
    <property type="entry name" value="SANT/Myb"/>
</dbReference>
<evidence type="ECO:0000256" key="1">
    <source>
        <dbReference type="ARBA" id="ARBA00004123"/>
    </source>
</evidence>
<dbReference type="PANTHER" id="PTHR47995">
    <property type="entry name" value="TRANSCRIPTION FACTOR MYB33-RELATED"/>
    <property type="match status" value="1"/>
</dbReference>
<dbReference type="InterPro" id="IPR017930">
    <property type="entry name" value="Myb_dom"/>
</dbReference>
<comment type="subcellular location">
    <subcellularLocation>
        <location evidence="1">Nucleus</location>
    </subcellularLocation>
</comment>
<evidence type="ECO:0000313" key="15">
    <source>
        <dbReference type="EMBL" id="WOL17111.1"/>
    </source>
</evidence>
<feature type="domain" description="HTH myb-type" evidence="14">
    <location>
        <begin position="83"/>
        <end position="137"/>
    </location>
</feature>
<dbReference type="GO" id="GO:0009555">
    <property type="term" value="P:pollen development"/>
    <property type="evidence" value="ECO:0007669"/>
    <property type="project" value="UniProtKB-ARBA"/>
</dbReference>
<keyword evidence="9" id="KW-0539">Nucleus</keyword>
<evidence type="ECO:0000256" key="12">
    <source>
        <dbReference type="SAM" id="MobiDB-lite"/>
    </source>
</evidence>
<evidence type="ECO:0000256" key="2">
    <source>
        <dbReference type="ARBA" id="ARBA00022737"/>
    </source>
</evidence>
<evidence type="ECO:0000256" key="5">
    <source>
        <dbReference type="ARBA" id="ARBA00023089"/>
    </source>
</evidence>
<dbReference type="Gene3D" id="1.10.10.60">
    <property type="entry name" value="Homeodomain-like"/>
    <property type="match status" value="2"/>
</dbReference>
<dbReference type="EMBL" id="CP136897">
    <property type="protein sequence ID" value="WOL17111.1"/>
    <property type="molecule type" value="Genomic_DNA"/>
</dbReference>
<dbReference type="Pfam" id="PF00249">
    <property type="entry name" value="Myb_DNA-binding"/>
    <property type="match status" value="2"/>
</dbReference>
<keyword evidence="2" id="KW-0677">Repeat</keyword>
<keyword evidence="4" id="KW-0805">Transcription regulation</keyword>
<evidence type="ECO:0000256" key="9">
    <source>
        <dbReference type="ARBA" id="ARBA00023242"/>
    </source>
</evidence>
<evidence type="ECO:0000256" key="7">
    <source>
        <dbReference type="ARBA" id="ARBA00023159"/>
    </source>
</evidence>
<proteinExistence type="predicted"/>
<accession>A0AAQ3L2P2</accession>
<dbReference type="PROSITE" id="PS51294">
    <property type="entry name" value="HTH_MYB"/>
    <property type="match status" value="2"/>
</dbReference>
<feature type="compositionally biased region" description="Basic and acidic residues" evidence="12">
    <location>
        <begin position="1"/>
        <end position="12"/>
    </location>
</feature>
<dbReference type="FunFam" id="1.10.10.60:FF:000001">
    <property type="entry name" value="MYB-related transcription factor"/>
    <property type="match status" value="1"/>
</dbReference>
<dbReference type="PROSITE" id="PS50090">
    <property type="entry name" value="MYB_LIKE"/>
    <property type="match status" value="2"/>
</dbReference>
<evidence type="ECO:0000256" key="3">
    <source>
        <dbReference type="ARBA" id="ARBA00022782"/>
    </source>
</evidence>
<keyword evidence="3" id="KW-0221">Differentiation</keyword>
<keyword evidence="8" id="KW-0804">Transcription</keyword>
<feature type="domain" description="Myb-like" evidence="13">
    <location>
        <begin position="30"/>
        <end position="82"/>
    </location>
</feature>
<feature type="domain" description="HTH myb-type" evidence="14">
    <location>
        <begin position="30"/>
        <end position="82"/>
    </location>
</feature>
<evidence type="ECO:0000259" key="13">
    <source>
        <dbReference type="PROSITE" id="PS50090"/>
    </source>
</evidence>
<feature type="region of interest" description="Disordered" evidence="12">
    <location>
        <begin position="1"/>
        <end position="35"/>
    </location>
</feature>
<dbReference type="PANTHER" id="PTHR47995:SF18">
    <property type="entry name" value="TRANSCRIPTION FACTOR MYB65"/>
    <property type="match status" value="1"/>
</dbReference>
<feature type="compositionally biased region" description="Basic and acidic residues" evidence="12">
    <location>
        <begin position="20"/>
        <end position="31"/>
    </location>
</feature>
<dbReference type="SMART" id="SM00717">
    <property type="entry name" value="SANT"/>
    <property type="match status" value="2"/>
</dbReference>
<evidence type="ECO:0000259" key="14">
    <source>
        <dbReference type="PROSITE" id="PS51294"/>
    </source>
</evidence>
<dbReference type="GO" id="GO:0030154">
    <property type="term" value="P:cell differentiation"/>
    <property type="evidence" value="ECO:0007669"/>
    <property type="project" value="UniProtKB-KW"/>
</dbReference>
<feature type="domain" description="Myb-like" evidence="13">
    <location>
        <begin position="83"/>
        <end position="133"/>
    </location>
</feature>
<keyword evidence="7" id="KW-0010">Activator</keyword>
<evidence type="ECO:0000256" key="11">
    <source>
        <dbReference type="ARBA" id="ARBA00078675"/>
    </source>
</evidence>
<protein>
    <recommendedName>
        <fullName evidence="10">Transcription factor GAMYB</fullName>
    </recommendedName>
    <alternativeName>
        <fullName evidence="11">OsGAMyb</fullName>
    </alternativeName>
</protein>
<organism evidence="15 16">
    <name type="scientific">Canna indica</name>
    <name type="common">Indian-shot</name>
    <dbReference type="NCBI Taxonomy" id="4628"/>
    <lineage>
        <taxon>Eukaryota</taxon>
        <taxon>Viridiplantae</taxon>
        <taxon>Streptophyta</taxon>
        <taxon>Embryophyta</taxon>
        <taxon>Tracheophyta</taxon>
        <taxon>Spermatophyta</taxon>
        <taxon>Magnoliopsida</taxon>
        <taxon>Liliopsida</taxon>
        <taxon>Zingiberales</taxon>
        <taxon>Cannaceae</taxon>
        <taxon>Canna</taxon>
    </lineage>
</organism>
<sequence>MNDNKMVPKDQVDSISTEEGSSRRSLSGDRKVLKKGPWTPSEDAILVEYVKKHGEGNWNAVQRNSMLLRSGKSCRLRWANHLRPNLKKGAFTPEEEKMIIKMHSRMGNKWAQMAARLPGRTDNEIKNYWNTRIKKLQRAGLPIYPSNMCFQDSDEYQQRRIVNCFVQQNEILQSRDLNNPDVMFDYLNSNRGDLSYSLPCPDFSMGSMICQGYESQGYMYMNPVDPVKQHWVSETVDCGYHGTIYNELPSTDQFQIESSGKIQLTFDLDYQHDPDPTIKIPEPFGGEIPGSQAFSNGNSSASRSLSRTVKLELPSLQYREPNDGSWSGFPSGPPTAVVDKHFESSPATVSLQSEWNSGLLETLLHETHALGSSKRHASEKSDSSAATTNEEVGESSGLNLYKTGWKEYYDLFSPSSSSAASTFNECMPPVVGGSFHEFPPSKATSGGYNLLFFSHHLFTNFFLLYSASHENFAGKNYSLSISAGSHGDNSLAVAEYLSTPKVEEKHISSSSDFSRTCTLLGPRWIEGPQSTKDYSLTSPLGQHFCNDHKPSLSEATFLVQGLGLESYTWDKMPHACQMPENCGISE</sequence>
<dbReference type="Proteomes" id="UP001327560">
    <property type="component" value="Chromosome 8"/>
</dbReference>
<dbReference type="SUPFAM" id="SSF46689">
    <property type="entry name" value="Homeodomain-like"/>
    <property type="match status" value="1"/>
</dbReference>
<name>A0AAQ3L2P2_9LILI</name>
<reference evidence="15 16" key="1">
    <citation type="submission" date="2023-10" db="EMBL/GenBank/DDBJ databases">
        <title>Chromosome-scale genome assembly provides insights into flower coloration mechanisms of Canna indica.</title>
        <authorList>
            <person name="Li C."/>
        </authorList>
    </citation>
    <scope>NUCLEOTIDE SEQUENCE [LARGE SCALE GENOMIC DNA]</scope>
    <source>
        <tissue evidence="15">Flower</tissue>
    </source>
</reference>
<dbReference type="FunFam" id="1.10.10.60:FF:000119">
    <property type="entry name" value="Transcription factor GAMYB"/>
    <property type="match status" value="1"/>
</dbReference>
<feature type="region of interest" description="Disordered" evidence="12">
    <location>
        <begin position="370"/>
        <end position="393"/>
    </location>
</feature>
<dbReference type="CDD" id="cd00167">
    <property type="entry name" value="SANT"/>
    <property type="match status" value="2"/>
</dbReference>
<dbReference type="AlphaFoldDB" id="A0AAQ3L2P2"/>
<evidence type="ECO:0000256" key="10">
    <source>
        <dbReference type="ARBA" id="ARBA00071221"/>
    </source>
</evidence>
<keyword evidence="6" id="KW-0238">DNA-binding</keyword>
<dbReference type="GO" id="GO:0009908">
    <property type="term" value="P:flower development"/>
    <property type="evidence" value="ECO:0007669"/>
    <property type="project" value="UniProtKB-KW"/>
</dbReference>
<evidence type="ECO:0000313" key="16">
    <source>
        <dbReference type="Proteomes" id="UP001327560"/>
    </source>
</evidence>
<gene>
    <name evidence="15" type="ORF">Cni_G25900</name>
</gene>
<dbReference type="InterPro" id="IPR009057">
    <property type="entry name" value="Homeodomain-like_sf"/>
</dbReference>
<evidence type="ECO:0000256" key="4">
    <source>
        <dbReference type="ARBA" id="ARBA00023015"/>
    </source>
</evidence>
<evidence type="ECO:0000256" key="6">
    <source>
        <dbReference type="ARBA" id="ARBA00023125"/>
    </source>
</evidence>
<keyword evidence="5" id="KW-0287">Flowering</keyword>